<proteinExistence type="predicted"/>
<sequence length="402" mass="45390">MQSIWKKIAYGSHMHAIAHINDNSEQDGFECFINKAKKNKDSFENTASVRIKGEAIKSKAKEVSHAHLILVSEQVLIKKVNAVNSTKNLSTQVNQAFPNLNLEEFYYQILNAGSFSYIAIVRRLYAESIIKYYESLGIAIINLSLGFFCASTILPLIDKKNKAKLHVYPYTLDFNEDQLTGYTYEAYSEAIYYAIGSDQVQSSELINIGAFTKYLEASENSNLDNLAHKLQQAFSQKKILVTGIPSGFAILFIILIINTLVFTSYYNKLESIRINQQQELTRLHQSQELKKAIDSLKVQLAQIQPQSGLNPSKITNTIIAHIPEEIKLSRLAYQPLEKQIAPEKPLNLLSNSVIISGTTREQTAITSLINNLETMKFTQEAILNNLQLNKGIYEFAINIRLK</sequence>
<dbReference type="EMBL" id="JAKHSK010000046">
    <property type="protein sequence ID" value="MCL6220610.1"/>
    <property type="molecule type" value="Genomic_DNA"/>
</dbReference>
<keyword evidence="3" id="KW-1185">Reference proteome</keyword>
<evidence type="ECO:0000313" key="3">
    <source>
        <dbReference type="Proteomes" id="UP001139521"/>
    </source>
</evidence>
<evidence type="ECO:0000313" key="2">
    <source>
        <dbReference type="EMBL" id="MCL6220610.1"/>
    </source>
</evidence>
<name>A0A9X2A1J9_9FLAO</name>
<reference evidence="2" key="1">
    <citation type="submission" date="2022-01" db="EMBL/GenBank/DDBJ databases">
        <title>Genome sequencing of Zunongwangia sp. M21534 genome.</title>
        <authorList>
            <person name="Chen Y."/>
            <person name="Dong C."/>
            <person name="Shao Z."/>
        </authorList>
    </citation>
    <scope>NUCLEOTIDE SEQUENCE</scope>
    <source>
        <strain evidence="2">MCCC M21534</strain>
    </source>
</reference>
<dbReference type="AlphaFoldDB" id="A0A9X2A1J9"/>
<keyword evidence="1" id="KW-0812">Transmembrane</keyword>
<gene>
    <name evidence="2" type="ORF">L1967_20140</name>
</gene>
<feature type="transmembrane region" description="Helical" evidence="1">
    <location>
        <begin position="239"/>
        <end position="266"/>
    </location>
</feature>
<comment type="caution">
    <text evidence="2">The sequence shown here is derived from an EMBL/GenBank/DDBJ whole genome shotgun (WGS) entry which is preliminary data.</text>
</comment>
<dbReference type="Proteomes" id="UP001139521">
    <property type="component" value="Unassembled WGS sequence"/>
</dbReference>
<evidence type="ECO:0000256" key="1">
    <source>
        <dbReference type="SAM" id="Phobius"/>
    </source>
</evidence>
<keyword evidence="1" id="KW-0472">Membrane</keyword>
<dbReference type="RefSeq" id="WP_249603301.1">
    <property type="nucleotide sequence ID" value="NZ_JAKHSK010000046.1"/>
</dbReference>
<organism evidence="2 3">
    <name type="scientific">Zunongwangia pacifica</name>
    <dbReference type="NCBI Taxonomy" id="2911062"/>
    <lineage>
        <taxon>Bacteria</taxon>
        <taxon>Pseudomonadati</taxon>
        <taxon>Bacteroidota</taxon>
        <taxon>Flavobacteriia</taxon>
        <taxon>Flavobacteriales</taxon>
        <taxon>Flavobacteriaceae</taxon>
        <taxon>Zunongwangia</taxon>
    </lineage>
</organism>
<accession>A0A9X2A1J9</accession>
<feature type="transmembrane region" description="Helical" evidence="1">
    <location>
        <begin position="137"/>
        <end position="157"/>
    </location>
</feature>
<keyword evidence="1" id="KW-1133">Transmembrane helix</keyword>
<protein>
    <submittedName>
        <fullName evidence="2">Uncharacterized protein</fullName>
    </submittedName>
</protein>